<feature type="chain" id="PRO_5007591654" evidence="1">
    <location>
        <begin position="30"/>
        <end position="336"/>
    </location>
</feature>
<dbReference type="STRING" id="64791.A0A151X4V8"/>
<sequence>SIKFKIPHVAINSLLHILVSLHSELPVNARTLLKTPKSIVVKQLENGEYCHLGINSGLNIIELSFNIDGVPLFSSSNVQIWPISCLVKNMKCKPFIVGLFCGNAKPKPLDTYLDDFINELYDLLQNGFNFQNNILHKKNLLNFFINHSKILDDLENEDSAVEAALFAEDDSIEKKAYSIDEEEDEESHNAEQDVEEQALIYITGYVAHRFQHKYPDLGTPTKFIAPRDDGLSCISRGNCLYPSDEFMEAARVMNAEFLSFHRTSFFNLENKIFDKVAKKICTNINNKFPVEVIACLVRTRSYIRLRHINNKIENNNALKKNAKKTKKICNIVLTTY</sequence>
<name>A0A151X4V8_9HYME</name>
<keyword evidence="3" id="KW-1185">Reference proteome</keyword>
<organism evidence="2 3">
    <name type="scientific">Mycetomoellerius zeteki</name>
    <dbReference type="NCBI Taxonomy" id="64791"/>
    <lineage>
        <taxon>Eukaryota</taxon>
        <taxon>Metazoa</taxon>
        <taxon>Ecdysozoa</taxon>
        <taxon>Arthropoda</taxon>
        <taxon>Hexapoda</taxon>
        <taxon>Insecta</taxon>
        <taxon>Pterygota</taxon>
        <taxon>Neoptera</taxon>
        <taxon>Endopterygota</taxon>
        <taxon>Hymenoptera</taxon>
        <taxon>Apocrita</taxon>
        <taxon>Aculeata</taxon>
        <taxon>Formicoidea</taxon>
        <taxon>Formicidae</taxon>
        <taxon>Myrmicinae</taxon>
        <taxon>Mycetomoellerius</taxon>
    </lineage>
</organism>
<dbReference type="PANTHER" id="PTHR33053">
    <property type="entry name" value="PROTEIN, PUTATIVE-RELATED"/>
    <property type="match status" value="1"/>
</dbReference>
<accession>A0A151X4V8</accession>
<protein>
    <submittedName>
        <fullName evidence="2">Uncharacterized protein</fullName>
    </submittedName>
</protein>
<dbReference type="EMBL" id="KQ982524">
    <property type="protein sequence ID" value="KYQ55455.1"/>
    <property type="molecule type" value="Genomic_DNA"/>
</dbReference>
<feature type="signal peptide" evidence="1">
    <location>
        <begin position="1"/>
        <end position="29"/>
    </location>
</feature>
<evidence type="ECO:0000313" key="2">
    <source>
        <dbReference type="EMBL" id="KYQ55455.1"/>
    </source>
</evidence>
<feature type="non-terminal residue" evidence="2">
    <location>
        <position position="1"/>
    </location>
</feature>
<dbReference type="AlphaFoldDB" id="A0A151X4V8"/>
<dbReference type="PANTHER" id="PTHR33053:SF24">
    <property type="entry name" value="TRANSPOSASE DOMAIN-CONTAINING PROTEIN"/>
    <property type="match status" value="1"/>
</dbReference>
<evidence type="ECO:0000313" key="3">
    <source>
        <dbReference type="Proteomes" id="UP000075809"/>
    </source>
</evidence>
<dbReference type="Proteomes" id="UP000075809">
    <property type="component" value="Unassembled WGS sequence"/>
</dbReference>
<gene>
    <name evidence="2" type="ORF">ALC60_05653</name>
</gene>
<reference evidence="2 3" key="1">
    <citation type="submission" date="2015-09" db="EMBL/GenBank/DDBJ databases">
        <title>Trachymyrmex zeteki WGS genome.</title>
        <authorList>
            <person name="Nygaard S."/>
            <person name="Hu H."/>
            <person name="Boomsma J."/>
            <person name="Zhang G."/>
        </authorList>
    </citation>
    <scope>NUCLEOTIDE SEQUENCE [LARGE SCALE GENOMIC DNA]</scope>
    <source>
        <strain evidence="2">Tzet28-1</strain>
        <tissue evidence="2">Whole body</tissue>
    </source>
</reference>
<evidence type="ECO:0000256" key="1">
    <source>
        <dbReference type="SAM" id="SignalP"/>
    </source>
</evidence>
<proteinExistence type="predicted"/>
<keyword evidence="1" id="KW-0732">Signal</keyword>